<dbReference type="PANTHER" id="PTHR11727:SF17">
    <property type="entry name" value="DIMETHYLADENOSINE TRANSFERASE 1, MITOCHONDRIAL"/>
    <property type="match status" value="1"/>
</dbReference>
<dbReference type="EC" id="2.1.1.-" evidence="7"/>
<dbReference type="PANTHER" id="PTHR11727">
    <property type="entry name" value="DIMETHYLADENOSINE TRANSFERASE"/>
    <property type="match status" value="1"/>
</dbReference>
<sequence length="514" mass="57473">MASLSAQLAKSLLQTATPRRPNIVRASICTASLSRRWFSDATASTATSSATETTVAADAPDAPVKKRPGRKPKAETPSTAASSTETPADAPDAPAKKRPGRKPKAKADAADPPVKKRIGRPPKHIIMANELAPEAEPYKRRVGRPKKSDPPRLPKMNLRPRKPQAVKMTAASVSLLELPPAEQWHHYFPARKDWSYRTTISNPESARKLAESFVPEGSRDKVVIEANPGPGLLSRALLALPKERIKKLILLEDSDIFLPALLPLQEADPRVVVLQKAGKQWSTYDDLRDAGILDTVKPIPWEQEHDQFQFIMSIPTDIHGEQLVAQLMRAVPDRQWLFQYGRIPMNLIMTTRMWERVSAPVGSGPRCKVSAMAEAVAEFHECLPPRALQPHWEHFFPTRFGQPLTVTMTACTIVPMAEQMIPPGDLDLWDYCLRKLFVLRATPLSESMLTLGSGGRNLIPKMTDPSLPAEQRVDVSRSPRTLEMREWQILVNTFKKWPFRPMDLTMDSFSVRSR</sequence>
<comment type="similarity">
    <text evidence="7">Belongs to the class I-like SAM-binding methyltransferase superfamily. rRNA adenine N(6)-methyltransferase family.</text>
</comment>
<evidence type="ECO:0000256" key="1">
    <source>
        <dbReference type="ARBA" id="ARBA00004173"/>
    </source>
</evidence>
<dbReference type="GO" id="GO:0000179">
    <property type="term" value="F:rRNA (adenine-N6,N6-)-dimethyltransferase activity"/>
    <property type="evidence" value="ECO:0007669"/>
    <property type="project" value="TreeGrafter"/>
</dbReference>
<feature type="compositionally biased region" description="Low complexity" evidence="8">
    <location>
        <begin position="75"/>
        <end position="93"/>
    </location>
</feature>
<evidence type="ECO:0000256" key="2">
    <source>
        <dbReference type="ARBA" id="ARBA00022603"/>
    </source>
</evidence>
<evidence type="ECO:0000256" key="4">
    <source>
        <dbReference type="ARBA" id="ARBA00022691"/>
    </source>
</evidence>
<dbReference type="InterPro" id="IPR001737">
    <property type="entry name" value="KsgA/Erm"/>
</dbReference>
<dbReference type="Gene3D" id="1.10.8.100">
    <property type="entry name" value="Ribosomal RNA adenine dimethylase-like, domain 2"/>
    <property type="match status" value="1"/>
</dbReference>
<keyword evidence="2 7" id="KW-0489">Methyltransferase</keyword>
<evidence type="ECO:0000313" key="10">
    <source>
        <dbReference type="Proteomes" id="UP000054270"/>
    </source>
</evidence>
<dbReference type="GO" id="GO:0003723">
    <property type="term" value="F:RNA binding"/>
    <property type="evidence" value="ECO:0007669"/>
    <property type="project" value="UniProtKB-KW"/>
</dbReference>
<dbReference type="OrthoDB" id="16079at2759"/>
<keyword evidence="10" id="KW-1185">Reference proteome</keyword>
<accession>A0A0D2NU38</accession>
<comment type="subcellular location">
    <subcellularLocation>
        <location evidence="1">Mitochondrion</location>
    </subcellularLocation>
</comment>
<evidence type="ECO:0000313" key="9">
    <source>
        <dbReference type="EMBL" id="KJA20076.1"/>
    </source>
</evidence>
<feature type="compositionally biased region" description="Low complexity" evidence="8">
    <location>
        <begin position="40"/>
        <end position="59"/>
    </location>
</feature>
<dbReference type="AlphaFoldDB" id="A0A0D2NU38"/>
<dbReference type="SUPFAM" id="SSF53335">
    <property type="entry name" value="S-adenosyl-L-methionine-dependent methyltransferases"/>
    <property type="match status" value="1"/>
</dbReference>
<feature type="region of interest" description="Disordered" evidence="8">
    <location>
        <begin position="139"/>
        <end position="158"/>
    </location>
</feature>
<protein>
    <recommendedName>
        <fullName evidence="7">rRNA adenine N(6)-methyltransferase</fullName>
        <ecNumber evidence="7">2.1.1.-</ecNumber>
    </recommendedName>
</protein>
<feature type="region of interest" description="Disordered" evidence="8">
    <location>
        <begin position="40"/>
        <end position="119"/>
    </location>
</feature>
<dbReference type="InterPro" id="IPR029063">
    <property type="entry name" value="SAM-dependent_MTases_sf"/>
</dbReference>
<evidence type="ECO:0000256" key="3">
    <source>
        <dbReference type="ARBA" id="ARBA00022679"/>
    </source>
</evidence>
<keyword evidence="5" id="KW-0694">RNA-binding</keyword>
<keyword evidence="7" id="KW-0698">rRNA processing</keyword>
<name>A0A0D2NU38_HYPSF</name>
<proteinExistence type="inferred from homology"/>
<dbReference type="Proteomes" id="UP000054270">
    <property type="component" value="Unassembled WGS sequence"/>
</dbReference>
<dbReference type="GO" id="GO:0005759">
    <property type="term" value="C:mitochondrial matrix"/>
    <property type="evidence" value="ECO:0007669"/>
    <property type="project" value="TreeGrafter"/>
</dbReference>
<dbReference type="Pfam" id="PF00398">
    <property type="entry name" value="RrnaAD"/>
    <property type="match status" value="1"/>
</dbReference>
<organism evidence="9 10">
    <name type="scientific">Hypholoma sublateritium (strain FD-334 SS-4)</name>
    <dbReference type="NCBI Taxonomy" id="945553"/>
    <lineage>
        <taxon>Eukaryota</taxon>
        <taxon>Fungi</taxon>
        <taxon>Dikarya</taxon>
        <taxon>Basidiomycota</taxon>
        <taxon>Agaricomycotina</taxon>
        <taxon>Agaricomycetes</taxon>
        <taxon>Agaricomycetidae</taxon>
        <taxon>Agaricales</taxon>
        <taxon>Agaricineae</taxon>
        <taxon>Strophariaceae</taxon>
        <taxon>Hypholoma</taxon>
    </lineage>
</organism>
<evidence type="ECO:0000256" key="6">
    <source>
        <dbReference type="ARBA" id="ARBA00024915"/>
    </source>
</evidence>
<evidence type="ECO:0000256" key="8">
    <source>
        <dbReference type="SAM" id="MobiDB-lite"/>
    </source>
</evidence>
<dbReference type="InterPro" id="IPR023165">
    <property type="entry name" value="rRNA_Ade_diMease-like_C"/>
</dbReference>
<keyword evidence="3 7" id="KW-0808">Transferase</keyword>
<comment type="function">
    <text evidence="6">Mitochondrial transcription factor that confers selective promoter recognition on the core subunit of the yeast mitochondrial RNA polymerase. Interacts with DNA in a non-specific manner.</text>
</comment>
<evidence type="ECO:0000256" key="7">
    <source>
        <dbReference type="RuleBase" id="RU362106"/>
    </source>
</evidence>
<gene>
    <name evidence="9" type="ORF">HYPSUDRAFT_43714</name>
</gene>
<dbReference type="GO" id="GO:0034246">
    <property type="term" value="F:mitochondrial transcription factor activity"/>
    <property type="evidence" value="ECO:0007669"/>
    <property type="project" value="TreeGrafter"/>
</dbReference>
<dbReference type="STRING" id="945553.A0A0D2NU38"/>
<keyword evidence="4 7" id="KW-0949">S-adenosyl-L-methionine</keyword>
<evidence type="ECO:0000256" key="5">
    <source>
        <dbReference type="ARBA" id="ARBA00022884"/>
    </source>
</evidence>
<dbReference type="Gene3D" id="3.40.50.150">
    <property type="entry name" value="Vaccinia Virus protein VP39"/>
    <property type="match status" value="1"/>
</dbReference>
<dbReference type="GO" id="GO:0006391">
    <property type="term" value="P:transcription initiation at mitochondrial promoter"/>
    <property type="evidence" value="ECO:0007669"/>
    <property type="project" value="TreeGrafter"/>
</dbReference>
<reference evidence="10" key="1">
    <citation type="submission" date="2014-04" db="EMBL/GenBank/DDBJ databases">
        <title>Evolutionary Origins and Diversification of the Mycorrhizal Mutualists.</title>
        <authorList>
            <consortium name="DOE Joint Genome Institute"/>
            <consortium name="Mycorrhizal Genomics Consortium"/>
            <person name="Kohler A."/>
            <person name="Kuo A."/>
            <person name="Nagy L.G."/>
            <person name="Floudas D."/>
            <person name="Copeland A."/>
            <person name="Barry K.W."/>
            <person name="Cichocki N."/>
            <person name="Veneault-Fourrey C."/>
            <person name="LaButti K."/>
            <person name="Lindquist E.A."/>
            <person name="Lipzen A."/>
            <person name="Lundell T."/>
            <person name="Morin E."/>
            <person name="Murat C."/>
            <person name="Riley R."/>
            <person name="Ohm R."/>
            <person name="Sun H."/>
            <person name="Tunlid A."/>
            <person name="Henrissat B."/>
            <person name="Grigoriev I.V."/>
            <person name="Hibbett D.S."/>
            <person name="Martin F."/>
        </authorList>
    </citation>
    <scope>NUCLEOTIDE SEQUENCE [LARGE SCALE GENOMIC DNA]</scope>
    <source>
        <strain evidence="10">FD-334 SS-4</strain>
    </source>
</reference>
<dbReference type="EMBL" id="KN817571">
    <property type="protein sequence ID" value="KJA20076.1"/>
    <property type="molecule type" value="Genomic_DNA"/>
</dbReference>